<feature type="non-terminal residue" evidence="2">
    <location>
        <position position="1"/>
    </location>
</feature>
<protein>
    <submittedName>
        <fullName evidence="2">Uncharacterized protein</fullName>
    </submittedName>
</protein>
<feature type="non-terminal residue" evidence="2">
    <location>
        <position position="99"/>
    </location>
</feature>
<evidence type="ECO:0000313" key="3">
    <source>
        <dbReference type="Proteomes" id="UP000220226"/>
    </source>
</evidence>
<name>A0A2A8XTU1_BACCE</name>
<reference evidence="2 3" key="1">
    <citation type="submission" date="2017-09" db="EMBL/GenBank/DDBJ databases">
        <title>Large-scale bioinformatics analysis of Bacillus genomes uncovers conserved roles of natural products in bacterial physiology.</title>
        <authorList>
            <consortium name="Agbiome Team Llc"/>
            <person name="Bleich R.M."/>
            <person name="Grubbs K.J."/>
            <person name="Santa Maria K.C."/>
            <person name="Allen S.E."/>
            <person name="Farag S."/>
            <person name="Shank E.A."/>
            <person name="Bowers A."/>
        </authorList>
    </citation>
    <scope>NUCLEOTIDE SEQUENCE [LARGE SCALE GENOMIC DNA]</scope>
    <source>
        <strain evidence="2 3">AFS025165</strain>
    </source>
</reference>
<feature type="compositionally biased region" description="Basic and acidic residues" evidence="1">
    <location>
        <begin position="89"/>
        <end position="99"/>
    </location>
</feature>
<gene>
    <name evidence="2" type="ORF">CN290_31945</name>
</gene>
<dbReference type="AlphaFoldDB" id="A0A2A8XTU1"/>
<dbReference type="Proteomes" id="UP000220226">
    <property type="component" value="Unassembled WGS sequence"/>
</dbReference>
<comment type="caution">
    <text evidence="2">The sequence shown here is derived from an EMBL/GenBank/DDBJ whole genome shotgun (WGS) entry which is preliminary data.</text>
</comment>
<feature type="region of interest" description="Disordered" evidence="1">
    <location>
        <begin position="1"/>
        <end position="99"/>
    </location>
</feature>
<sequence length="99" mass="10153">RQPGLPEQQLGTAGVRGRHGGSGSLDGRVRDGPHGPVQRGGASGREAPTAQREHRAFRATRVQDPTTDGPQAHGVTDGPACGEGTRVGRGRDPDGDAAE</sequence>
<evidence type="ECO:0000313" key="2">
    <source>
        <dbReference type="EMBL" id="PFC67239.1"/>
    </source>
</evidence>
<evidence type="ECO:0000256" key="1">
    <source>
        <dbReference type="SAM" id="MobiDB-lite"/>
    </source>
</evidence>
<proteinExistence type="predicted"/>
<organism evidence="2 3">
    <name type="scientific">Bacillus cereus</name>
    <dbReference type="NCBI Taxonomy" id="1396"/>
    <lineage>
        <taxon>Bacteria</taxon>
        <taxon>Bacillati</taxon>
        <taxon>Bacillota</taxon>
        <taxon>Bacilli</taxon>
        <taxon>Bacillales</taxon>
        <taxon>Bacillaceae</taxon>
        <taxon>Bacillus</taxon>
        <taxon>Bacillus cereus group</taxon>
    </lineage>
</organism>
<dbReference type="EMBL" id="NTQT01000112">
    <property type="protein sequence ID" value="PFC67239.1"/>
    <property type="molecule type" value="Genomic_DNA"/>
</dbReference>
<accession>A0A2A8XTU1</accession>